<gene>
    <name evidence="11" type="ORF">FGF67_13650</name>
</gene>
<accession>A0A5C4SHP2</accession>
<dbReference type="InterPro" id="IPR001796">
    <property type="entry name" value="DHFR_dom"/>
</dbReference>
<comment type="caution">
    <text evidence="11">The sequence shown here is derived from an EMBL/GenBank/DDBJ whole genome shotgun (WGS) entry which is preliminary data.</text>
</comment>
<reference evidence="11 12" key="1">
    <citation type="submission" date="2019-05" db="EMBL/GenBank/DDBJ databases">
        <title>Tamlana fucoidanivorans sp. nov., isolated from the surface of algae collected from Fujian province in China.</title>
        <authorList>
            <person name="Li J."/>
        </authorList>
    </citation>
    <scope>NUCLEOTIDE SEQUENCE [LARGE SCALE GENOMIC DNA]</scope>
    <source>
        <strain evidence="11 12">CW2-9</strain>
    </source>
</reference>
<dbReference type="UniPathway" id="UPA00077">
    <property type="reaction ID" value="UER00158"/>
</dbReference>
<dbReference type="Proteomes" id="UP000308713">
    <property type="component" value="Unassembled WGS sequence"/>
</dbReference>
<name>A0A5C4SHP2_9FLAO</name>
<comment type="function">
    <text evidence="7">Key enzyme in folate metabolism. Catalyzes an essential reaction for de novo glycine and purine synthesis, and for DNA precursor synthesis.</text>
</comment>
<keyword evidence="8" id="KW-0175">Coiled coil</keyword>
<keyword evidence="5" id="KW-0521">NADP</keyword>
<sequence length="306" mass="35871">MFGKRKHTPQIDKDQLEILENAQRRVKQKKRLYLHFVLFLIGSVFLIIANTFLGIGKDITFFGKEWFVFAIIIWFFLLIYHVFNVFVTHKFMGKAWEQKQLEKLVSKQQERIEKLKANLVQEETLKLEREDLAEIQPKPTKKKSELTIIVAAAENNAIGKGNQLIWHLSDDLKRFKALTNAHHIIMGRKTFESFPKPLPNRTHVVITRQADYKVPDGVIVVNNLEDAIDASRNDVQPFIIGGGQIYEQALNLADKIELTRVHHDFEADTFFPEIDHSIWKETQNTFHQKDDNHDFEFSFITYERKL</sequence>
<dbReference type="InterPro" id="IPR025698">
    <property type="entry name" value="2TM_dom"/>
</dbReference>
<dbReference type="AlphaFoldDB" id="A0A5C4SHP2"/>
<keyword evidence="6" id="KW-0560">Oxidoreductase</keyword>
<evidence type="ECO:0000256" key="6">
    <source>
        <dbReference type="ARBA" id="ARBA00023002"/>
    </source>
</evidence>
<evidence type="ECO:0000256" key="7">
    <source>
        <dbReference type="ARBA" id="ARBA00025067"/>
    </source>
</evidence>
<evidence type="ECO:0000256" key="3">
    <source>
        <dbReference type="ARBA" id="ARBA00012856"/>
    </source>
</evidence>
<evidence type="ECO:0000256" key="8">
    <source>
        <dbReference type="SAM" id="Coils"/>
    </source>
</evidence>
<keyword evidence="9" id="KW-1133">Transmembrane helix</keyword>
<dbReference type="EC" id="1.5.1.3" evidence="3"/>
<evidence type="ECO:0000256" key="4">
    <source>
        <dbReference type="ARBA" id="ARBA00022563"/>
    </source>
</evidence>
<dbReference type="GO" id="GO:0046654">
    <property type="term" value="P:tetrahydrofolate biosynthetic process"/>
    <property type="evidence" value="ECO:0007669"/>
    <property type="project" value="UniProtKB-UniPathway"/>
</dbReference>
<dbReference type="CDD" id="cd00209">
    <property type="entry name" value="DHFR"/>
    <property type="match status" value="1"/>
</dbReference>
<dbReference type="Pfam" id="PF13239">
    <property type="entry name" value="2TM"/>
    <property type="match status" value="1"/>
</dbReference>
<comment type="pathway">
    <text evidence="1">Cofactor biosynthesis; tetrahydrofolate biosynthesis; 5,6,7,8-tetrahydrofolate from 7,8-dihydrofolate: step 1/1.</text>
</comment>
<dbReference type="OrthoDB" id="9804315at2"/>
<evidence type="ECO:0000256" key="9">
    <source>
        <dbReference type="SAM" id="Phobius"/>
    </source>
</evidence>
<keyword evidence="12" id="KW-1185">Reference proteome</keyword>
<feature type="coiled-coil region" evidence="8">
    <location>
        <begin position="98"/>
        <end position="125"/>
    </location>
</feature>
<evidence type="ECO:0000313" key="12">
    <source>
        <dbReference type="Proteomes" id="UP000308713"/>
    </source>
</evidence>
<dbReference type="PROSITE" id="PS51330">
    <property type="entry name" value="DHFR_2"/>
    <property type="match status" value="1"/>
</dbReference>
<evidence type="ECO:0000256" key="2">
    <source>
        <dbReference type="ARBA" id="ARBA00009539"/>
    </source>
</evidence>
<protein>
    <recommendedName>
        <fullName evidence="3">dihydrofolate reductase</fullName>
        <ecNumber evidence="3">1.5.1.3</ecNumber>
    </recommendedName>
</protein>
<feature type="domain" description="DHFR" evidence="10">
    <location>
        <begin position="145"/>
        <end position="304"/>
    </location>
</feature>
<dbReference type="InterPro" id="IPR012259">
    <property type="entry name" value="DHFR"/>
</dbReference>
<feature type="transmembrane region" description="Helical" evidence="9">
    <location>
        <begin position="67"/>
        <end position="87"/>
    </location>
</feature>
<dbReference type="PANTHER" id="PTHR48069">
    <property type="entry name" value="DIHYDROFOLATE REDUCTASE"/>
    <property type="match status" value="1"/>
</dbReference>
<dbReference type="GO" id="GO:0070401">
    <property type="term" value="F:NADP+ binding"/>
    <property type="evidence" value="ECO:0007669"/>
    <property type="project" value="UniProtKB-ARBA"/>
</dbReference>
<keyword evidence="4" id="KW-0554">One-carbon metabolism</keyword>
<dbReference type="GO" id="GO:0046452">
    <property type="term" value="P:dihydrofolate metabolic process"/>
    <property type="evidence" value="ECO:0007669"/>
    <property type="project" value="TreeGrafter"/>
</dbReference>
<dbReference type="Pfam" id="PF00186">
    <property type="entry name" value="DHFR_1"/>
    <property type="match status" value="1"/>
</dbReference>
<keyword evidence="9" id="KW-0472">Membrane</keyword>
<evidence type="ECO:0000313" key="11">
    <source>
        <dbReference type="EMBL" id="TNJ42537.1"/>
    </source>
</evidence>
<evidence type="ECO:0000259" key="10">
    <source>
        <dbReference type="PROSITE" id="PS51330"/>
    </source>
</evidence>
<proteinExistence type="inferred from homology"/>
<keyword evidence="9" id="KW-0812">Transmembrane</keyword>
<dbReference type="FunFam" id="3.40.430.10:FF:000001">
    <property type="entry name" value="Dihydrofolate reductase"/>
    <property type="match status" value="1"/>
</dbReference>
<dbReference type="Gene3D" id="3.40.430.10">
    <property type="entry name" value="Dihydrofolate Reductase, subunit A"/>
    <property type="match status" value="1"/>
</dbReference>
<dbReference type="GO" id="GO:0004146">
    <property type="term" value="F:dihydrofolate reductase activity"/>
    <property type="evidence" value="ECO:0007669"/>
    <property type="project" value="UniProtKB-EC"/>
</dbReference>
<feature type="transmembrane region" description="Helical" evidence="9">
    <location>
        <begin position="32"/>
        <end position="55"/>
    </location>
</feature>
<dbReference type="PRINTS" id="PR00070">
    <property type="entry name" value="DHFR"/>
</dbReference>
<comment type="similarity">
    <text evidence="2">Belongs to the dihydrofolate reductase family.</text>
</comment>
<dbReference type="SUPFAM" id="SSF53597">
    <property type="entry name" value="Dihydrofolate reductase-like"/>
    <property type="match status" value="1"/>
</dbReference>
<dbReference type="GO" id="GO:0005829">
    <property type="term" value="C:cytosol"/>
    <property type="evidence" value="ECO:0007669"/>
    <property type="project" value="TreeGrafter"/>
</dbReference>
<dbReference type="RefSeq" id="WP_139698320.1">
    <property type="nucleotide sequence ID" value="NZ_CP074074.1"/>
</dbReference>
<dbReference type="GO" id="GO:0046655">
    <property type="term" value="P:folic acid metabolic process"/>
    <property type="evidence" value="ECO:0007669"/>
    <property type="project" value="TreeGrafter"/>
</dbReference>
<dbReference type="EMBL" id="VDCS01000013">
    <property type="protein sequence ID" value="TNJ42537.1"/>
    <property type="molecule type" value="Genomic_DNA"/>
</dbReference>
<dbReference type="PANTHER" id="PTHR48069:SF3">
    <property type="entry name" value="DIHYDROFOLATE REDUCTASE"/>
    <property type="match status" value="1"/>
</dbReference>
<evidence type="ECO:0000256" key="5">
    <source>
        <dbReference type="ARBA" id="ARBA00022857"/>
    </source>
</evidence>
<organism evidence="11 12">
    <name type="scientific">Allotamlana fucoidanivorans</name>
    <dbReference type="NCBI Taxonomy" id="2583814"/>
    <lineage>
        <taxon>Bacteria</taxon>
        <taxon>Pseudomonadati</taxon>
        <taxon>Bacteroidota</taxon>
        <taxon>Flavobacteriia</taxon>
        <taxon>Flavobacteriales</taxon>
        <taxon>Flavobacteriaceae</taxon>
        <taxon>Allotamlana</taxon>
    </lineage>
</organism>
<dbReference type="GO" id="GO:0006730">
    <property type="term" value="P:one-carbon metabolic process"/>
    <property type="evidence" value="ECO:0007669"/>
    <property type="project" value="UniProtKB-KW"/>
</dbReference>
<dbReference type="InterPro" id="IPR024072">
    <property type="entry name" value="DHFR-like_dom_sf"/>
</dbReference>
<evidence type="ECO:0000256" key="1">
    <source>
        <dbReference type="ARBA" id="ARBA00004903"/>
    </source>
</evidence>